<comment type="caution">
    <text evidence="1">The sequence shown here is derived from an EMBL/GenBank/DDBJ whole genome shotgun (WGS) entry which is preliminary data.</text>
</comment>
<dbReference type="PATRIC" id="fig|907488.3.peg.1618"/>
<proteinExistence type="predicted"/>
<dbReference type="Proteomes" id="UP000005508">
    <property type="component" value="Unassembled WGS sequence"/>
</dbReference>
<dbReference type="AlphaFoldDB" id="G4A9X7"/>
<reference evidence="1 2" key="1">
    <citation type="submission" date="2010-10" db="EMBL/GenBank/DDBJ databases">
        <authorList>
            <person name="Chen C."/>
            <person name="Kittichotirat W."/>
            <person name="Asikainen S."/>
            <person name="Bumgarner R."/>
        </authorList>
    </citation>
    <scope>NUCLEOTIDE SEQUENCE [LARGE SCALE GENOMIC DNA]</scope>
    <source>
        <strain evidence="1 2">SC1083</strain>
    </source>
</reference>
<organism evidence="1 2">
    <name type="scientific">Aggregatibacter actinomycetemcomitans serotype e str. SC1083</name>
    <dbReference type="NCBI Taxonomy" id="907488"/>
    <lineage>
        <taxon>Bacteria</taxon>
        <taxon>Pseudomonadati</taxon>
        <taxon>Pseudomonadota</taxon>
        <taxon>Gammaproteobacteria</taxon>
        <taxon>Pasteurellales</taxon>
        <taxon>Pasteurellaceae</taxon>
        <taxon>Aggregatibacter</taxon>
    </lineage>
</organism>
<evidence type="ECO:0000313" key="2">
    <source>
        <dbReference type="Proteomes" id="UP000005508"/>
    </source>
</evidence>
<dbReference type="EMBL" id="AEJM01000036">
    <property type="protein sequence ID" value="EGY33089.1"/>
    <property type="molecule type" value="Genomic_DNA"/>
</dbReference>
<sequence>MKKEVIYALECFADIQRVFIDNLSEKMTGLDSLINEFGDEINQGGGTNES</sequence>
<name>G4A9X7_AGGAC</name>
<evidence type="ECO:0000313" key="1">
    <source>
        <dbReference type="EMBL" id="EGY33089.1"/>
    </source>
</evidence>
<accession>G4A9X7</accession>
<protein>
    <submittedName>
        <fullName evidence="1">Uncharacterized protein</fullName>
    </submittedName>
</protein>
<gene>
    <name evidence="1" type="ORF">SC1083_1650</name>
</gene>